<protein>
    <recommendedName>
        <fullName evidence="3">XRE family transcriptional regulator</fullName>
    </recommendedName>
</protein>
<sequence>MTEVARSSGVKLSKGNAKSVKVATLNKWLAPDDRDHPPSLQAIAAFVAATGDNSPLMPLLSVFGLEVMTEDDKSFRDYGKADIAAKKAQAERKRLEAVLK</sequence>
<gene>
    <name evidence="1" type="ORF">ADUPG1_005233</name>
</gene>
<name>A0ABQ5KCZ4_9EUKA</name>
<evidence type="ECO:0008006" key="3">
    <source>
        <dbReference type="Google" id="ProtNLM"/>
    </source>
</evidence>
<dbReference type="Proteomes" id="UP001057375">
    <property type="component" value="Unassembled WGS sequence"/>
</dbReference>
<dbReference type="EMBL" id="BQXS01008289">
    <property type="protein sequence ID" value="GKT29329.1"/>
    <property type="molecule type" value="Genomic_DNA"/>
</dbReference>
<organism evidence="1 2">
    <name type="scientific">Aduncisulcus paluster</name>
    <dbReference type="NCBI Taxonomy" id="2918883"/>
    <lineage>
        <taxon>Eukaryota</taxon>
        <taxon>Metamonada</taxon>
        <taxon>Carpediemonas-like organisms</taxon>
        <taxon>Aduncisulcus</taxon>
    </lineage>
</organism>
<comment type="caution">
    <text evidence="1">The sequence shown here is derived from an EMBL/GenBank/DDBJ whole genome shotgun (WGS) entry which is preliminary data.</text>
</comment>
<accession>A0ABQ5KCZ4</accession>
<reference evidence="1" key="1">
    <citation type="submission" date="2022-03" db="EMBL/GenBank/DDBJ databases">
        <title>Draft genome sequence of Aduncisulcus paluster, a free-living microaerophilic Fornicata.</title>
        <authorList>
            <person name="Yuyama I."/>
            <person name="Kume K."/>
            <person name="Tamura T."/>
            <person name="Inagaki Y."/>
            <person name="Hashimoto T."/>
        </authorList>
    </citation>
    <scope>NUCLEOTIDE SEQUENCE</scope>
    <source>
        <strain evidence="1">NY0171</strain>
    </source>
</reference>
<keyword evidence="2" id="KW-1185">Reference proteome</keyword>
<evidence type="ECO:0000313" key="2">
    <source>
        <dbReference type="Proteomes" id="UP001057375"/>
    </source>
</evidence>
<evidence type="ECO:0000313" key="1">
    <source>
        <dbReference type="EMBL" id="GKT29329.1"/>
    </source>
</evidence>
<proteinExistence type="predicted"/>